<dbReference type="GO" id="GO:0017089">
    <property type="term" value="F:glycolipid transfer activity"/>
    <property type="evidence" value="ECO:0007669"/>
    <property type="project" value="TreeGrafter"/>
</dbReference>
<comment type="caution">
    <text evidence="6">The sequence shown here is derived from an EMBL/GenBank/DDBJ whole genome shotgun (WGS) entry which is preliminary data.</text>
</comment>
<keyword evidence="1" id="KW-0813">Transport</keyword>
<protein>
    <submittedName>
        <fullName evidence="6">Lipopolysaccharide transport periplasmic protein LptA</fullName>
    </submittedName>
</protein>
<keyword evidence="2 4" id="KW-0732">Signal</keyword>
<evidence type="ECO:0000256" key="3">
    <source>
        <dbReference type="ARBA" id="ARBA00022764"/>
    </source>
</evidence>
<dbReference type="EMBL" id="PIPI01000005">
    <property type="protein sequence ID" value="RUO19451.1"/>
    <property type="molecule type" value="Genomic_DNA"/>
</dbReference>
<sequence>MLKPFIIPVTLAASLVLVLASFTSQAKLMAQETESRSQLSQLSQLQRDFEEPIQILAENDFLDLAANVYRATGNVRINQGTLRITADELEVTGFEERDGEVELFILRGTPATYQQEIEPGVLVEAQAHLIEYNATERTLTLSTLAELRQDGSLVRANRISYNIELQQVISESGDGTEQVETILRPRQRQSQNQNGNENGN</sequence>
<proteinExistence type="predicted"/>
<evidence type="ECO:0000313" key="6">
    <source>
        <dbReference type="EMBL" id="RUO19451.1"/>
    </source>
</evidence>
<dbReference type="RefSeq" id="WP_126792900.1">
    <property type="nucleotide sequence ID" value="NZ_PIPI01000005.1"/>
</dbReference>
<dbReference type="InterPro" id="IPR052037">
    <property type="entry name" value="LPS_export_LptA"/>
</dbReference>
<accession>A0A432VSN9</accession>
<dbReference type="Gene3D" id="2.60.450.10">
    <property type="entry name" value="Lipopolysaccharide (LPS) transport protein A like domain"/>
    <property type="match status" value="1"/>
</dbReference>
<evidence type="ECO:0000256" key="1">
    <source>
        <dbReference type="ARBA" id="ARBA00022448"/>
    </source>
</evidence>
<feature type="signal peptide" evidence="4">
    <location>
        <begin position="1"/>
        <end position="26"/>
    </location>
</feature>
<dbReference type="GO" id="GO:0001530">
    <property type="term" value="F:lipopolysaccharide binding"/>
    <property type="evidence" value="ECO:0007669"/>
    <property type="project" value="InterPro"/>
</dbReference>
<name>A0A432VSN9_9GAMM</name>
<dbReference type="InterPro" id="IPR005653">
    <property type="entry name" value="OstA-like_N"/>
</dbReference>
<feature type="domain" description="Organic solvent tolerance-like N-terminal" evidence="5">
    <location>
        <begin position="55"/>
        <end position="166"/>
    </location>
</feature>
<dbReference type="PANTHER" id="PTHR36504:SF1">
    <property type="entry name" value="LIPOPOLYSACCHARIDE EXPORT SYSTEM PROTEIN LPTA"/>
    <property type="match status" value="1"/>
</dbReference>
<evidence type="ECO:0000256" key="2">
    <source>
        <dbReference type="ARBA" id="ARBA00022729"/>
    </source>
</evidence>
<dbReference type="Pfam" id="PF03968">
    <property type="entry name" value="LptD_N"/>
    <property type="match status" value="1"/>
</dbReference>
<evidence type="ECO:0000313" key="7">
    <source>
        <dbReference type="Proteomes" id="UP000288212"/>
    </source>
</evidence>
<evidence type="ECO:0000256" key="4">
    <source>
        <dbReference type="SAM" id="SignalP"/>
    </source>
</evidence>
<dbReference type="Proteomes" id="UP000288212">
    <property type="component" value="Unassembled WGS sequence"/>
</dbReference>
<dbReference type="GO" id="GO:0030288">
    <property type="term" value="C:outer membrane-bounded periplasmic space"/>
    <property type="evidence" value="ECO:0007669"/>
    <property type="project" value="TreeGrafter"/>
</dbReference>
<organism evidence="6 7">
    <name type="scientific">Aliidiomarina haloalkalitolerans</name>
    <dbReference type="NCBI Taxonomy" id="859059"/>
    <lineage>
        <taxon>Bacteria</taxon>
        <taxon>Pseudomonadati</taxon>
        <taxon>Pseudomonadota</taxon>
        <taxon>Gammaproteobacteria</taxon>
        <taxon>Alteromonadales</taxon>
        <taxon>Idiomarinaceae</taxon>
        <taxon>Aliidiomarina</taxon>
    </lineage>
</organism>
<dbReference type="AlphaFoldDB" id="A0A432VSN9"/>
<reference evidence="6 7" key="1">
    <citation type="journal article" date="2011" name="Front. Microbiol.">
        <title>Genomic signatures of strain selection and enhancement in Bacillus atrophaeus var. globigii, a historical biowarfare simulant.</title>
        <authorList>
            <person name="Gibbons H.S."/>
            <person name="Broomall S.M."/>
            <person name="McNew L.A."/>
            <person name="Daligault H."/>
            <person name="Chapman C."/>
            <person name="Bruce D."/>
            <person name="Karavis M."/>
            <person name="Krepps M."/>
            <person name="McGregor P.A."/>
            <person name="Hong C."/>
            <person name="Park K.H."/>
            <person name="Akmal A."/>
            <person name="Feldman A."/>
            <person name="Lin J.S."/>
            <person name="Chang W.E."/>
            <person name="Higgs B.W."/>
            <person name="Demirev P."/>
            <person name="Lindquist J."/>
            <person name="Liem A."/>
            <person name="Fochler E."/>
            <person name="Read T.D."/>
            <person name="Tapia R."/>
            <person name="Johnson S."/>
            <person name="Bishop-Lilly K.A."/>
            <person name="Detter C."/>
            <person name="Han C."/>
            <person name="Sozhamannan S."/>
            <person name="Rosenzweig C.N."/>
            <person name="Skowronski E.W."/>
        </authorList>
    </citation>
    <scope>NUCLEOTIDE SEQUENCE [LARGE SCALE GENOMIC DNA]</scope>
    <source>
        <strain evidence="6 7">AK5</strain>
    </source>
</reference>
<keyword evidence="7" id="KW-1185">Reference proteome</keyword>
<dbReference type="NCBIfam" id="TIGR03002">
    <property type="entry name" value="outer_YhbN_LptA"/>
    <property type="match status" value="1"/>
</dbReference>
<dbReference type="InterPro" id="IPR014340">
    <property type="entry name" value="LptA"/>
</dbReference>
<evidence type="ECO:0000259" key="5">
    <source>
        <dbReference type="Pfam" id="PF03968"/>
    </source>
</evidence>
<dbReference type="PANTHER" id="PTHR36504">
    <property type="entry name" value="LIPOPOLYSACCHARIDE EXPORT SYSTEM PROTEIN LPTA"/>
    <property type="match status" value="1"/>
</dbReference>
<dbReference type="GO" id="GO:0015920">
    <property type="term" value="P:lipopolysaccharide transport"/>
    <property type="evidence" value="ECO:0007669"/>
    <property type="project" value="InterPro"/>
</dbReference>
<keyword evidence="3" id="KW-0574">Periplasm</keyword>
<gene>
    <name evidence="6" type="primary">lptA</name>
    <name evidence="6" type="ORF">CWE06_07915</name>
</gene>
<feature type="chain" id="PRO_5019499004" evidence="4">
    <location>
        <begin position="27"/>
        <end position="200"/>
    </location>
</feature>
<dbReference type="GO" id="GO:0009279">
    <property type="term" value="C:cell outer membrane"/>
    <property type="evidence" value="ECO:0007669"/>
    <property type="project" value="TreeGrafter"/>
</dbReference>